<dbReference type="GO" id="GO:0006260">
    <property type="term" value="P:DNA replication"/>
    <property type="evidence" value="ECO:0007669"/>
    <property type="project" value="UniProtKB-KW"/>
</dbReference>
<keyword evidence="7 12" id="KW-0378">Hydrolase</keyword>
<dbReference type="GO" id="GO:0008413">
    <property type="term" value="F:8-oxo-7,8-dihydroguanosine triphosphate pyrophosphatase activity"/>
    <property type="evidence" value="ECO:0007669"/>
    <property type="project" value="TreeGrafter"/>
</dbReference>
<dbReference type="GO" id="GO:0035539">
    <property type="term" value="F:8-oxo-7,8-dihydrodeoxyguanosine triphosphate pyrophosphatase activity"/>
    <property type="evidence" value="ECO:0007669"/>
    <property type="project" value="UniProtKB-EC"/>
</dbReference>
<dbReference type="RefSeq" id="WP_320755259.1">
    <property type="nucleotide sequence ID" value="NZ_CP171105.1"/>
</dbReference>
<dbReference type="PANTHER" id="PTHR47707">
    <property type="entry name" value="8-OXO-DGTP DIPHOSPHATASE"/>
    <property type="match status" value="1"/>
</dbReference>
<evidence type="ECO:0000256" key="7">
    <source>
        <dbReference type="ARBA" id="ARBA00022801"/>
    </source>
</evidence>
<dbReference type="PROSITE" id="PS00893">
    <property type="entry name" value="NUDIX_BOX"/>
    <property type="match status" value="1"/>
</dbReference>
<evidence type="ECO:0000256" key="9">
    <source>
        <dbReference type="ARBA" id="ARBA00023204"/>
    </source>
</evidence>
<dbReference type="SUPFAM" id="SSF55811">
    <property type="entry name" value="Nudix"/>
    <property type="match status" value="1"/>
</dbReference>
<proteinExistence type="inferred from homology"/>
<feature type="domain" description="Nudix hydrolase" evidence="13">
    <location>
        <begin position="2"/>
        <end position="146"/>
    </location>
</feature>
<evidence type="ECO:0000256" key="12">
    <source>
        <dbReference type="RuleBase" id="RU003476"/>
    </source>
</evidence>
<dbReference type="GO" id="GO:0046872">
    <property type="term" value="F:metal ion binding"/>
    <property type="evidence" value="ECO:0007669"/>
    <property type="project" value="UniProtKB-KW"/>
</dbReference>
<sequence length="146" mass="16244">MSTKTVVGIALVDDFSAPTYVVGASRKYPEWARGMWEFPGGKVEIGETPEEALHREIREELGCEVTLGARVNNPNRDDSAWDLTSPGHNQGLRMFVYLGKVYDGEPRVGSSHLELRKLTPESLESVEWLPGDVQILPHLRTALGWA</sequence>
<keyword evidence="3" id="KW-0515">Mutator protein</keyword>
<dbReference type="InterPro" id="IPR015797">
    <property type="entry name" value="NUDIX_hydrolase-like_dom_sf"/>
</dbReference>
<accession>A0AAW9HVU9</accession>
<dbReference type="PANTHER" id="PTHR47707:SF1">
    <property type="entry name" value="NUDIX HYDROLASE FAMILY PROTEIN"/>
    <property type="match status" value="1"/>
</dbReference>
<dbReference type="GO" id="GO:0044716">
    <property type="term" value="F:8-oxo-GDP phosphatase activity"/>
    <property type="evidence" value="ECO:0007669"/>
    <property type="project" value="TreeGrafter"/>
</dbReference>
<evidence type="ECO:0000256" key="3">
    <source>
        <dbReference type="ARBA" id="ARBA00022457"/>
    </source>
</evidence>
<evidence type="ECO:0000256" key="4">
    <source>
        <dbReference type="ARBA" id="ARBA00022705"/>
    </source>
</evidence>
<keyword evidence="5" id="KW-0479">Metal-binding</keyword>
<dbReference type="Gene3D" id="3.90.79.10">
    <property type="entry name" value="Nucleoside Triphosphate Pyrophosphohydrolase"/>
    <property type="match status" value="1"/>
</dbReference>
<dbReference type="GO" id="GO:0044715">
    <property type="term" value="F:8-oxo-dGDP phosphatase activity"/>
    <property type="evidence" value="ECO:0007669"/>
    <property type="project" value="TreeGrafter"/>
</dbReference>
<evidence type="ECO:0000256" key="8">
    <source>
        <dbReference type="ARBA" id="ARBA00022842"/>
    </source>
</evidence>
<keyword evidence="6" id="KW-0227">DNA damage</keyword>
<comment type="catalytic activity">
    <reaction evidence="10">
        <text>8-oxo-dGTP + H2O = 8-oxo-dGMP + diphosphate + H(+)</text>
        <dbReference type="Rhea" id="RHEA:31575"/>
        <dbReference type="ChEBI" id="CHEBI:15377"/>
        <dbReference type="ChEBI" id="CHEBI:15378"/>
        <dbReference type="ChEBI" id="CHEBI:33019"/>
        <dbReference type="ChEBI" id="CHEBI:63224"/>
        <dbReference type="ChEBI" id="CHEBI:77896"/>
        <dbReference type="EC" id="3.6.1.55"/>
    </reaction>
</comment>
<keyword evidence="8" id="KW-0460">Magnesium</keyword>
<keyword evidence="4" id="KW-0235">DNA replication</keyword>
<dbReference type="EMBL" id="JAWNGC010000001">
    <property type="protein sequence ID" value="MDY5154440.1"/>
    <property type="molecule type" value="Genomic_DNA"/>
</dbReference>
<dbReference type="PROSITE" id="PS51462">
    <property type="entry name" value="NUDIX"/>
    <property type="match status" value="1"/>
</dbReference>
<evidence type="ECO:0000256" key="5">
    <source>
        <dbReference type="ARBA" id="ARBA00022723"/>
    </source>
</evidence>
<dbReference type="PRINTS" id="PR00502">
    <property type="entry name" value="NUDIXFAMILY"/>
</dbReference>
<evidence type="ECO:0000313" key="15">
    <source>
        <dbReference type="EMBL" id="MDY5154440.1"/>
    </source>
</evidence>
<protein>
    <recommendedName>
        <fullName evidence="11">8-oxo-dGTP diphosphatase</fullName>
        <ecNumber evidence="11">3.6.1.55</ecNumber>
    </recommendedName>
</protein>
<keyword evidence="16" id="KW-1185">Reference proteome</keyword>
<evidence type="ECO:0000256" key="1">
    <source>
        <dbReference type="ARBA" id="ARBA00001946"/>
    </source>
</evidence>
<comment type="caution">
    <text evidence="15">The sequence shown here is derived from an EMBL/GenBank/DDBJ whole genome shotgun (WGS) entry which is preliminary data.</text>
</comment>
<dbReference type="InterPro" id="IPR000086">
    <property type="entry name" value="NUDIX_hydrolase_dom"/>
</dbReference>
<evidence type="ECO:0000313" key="14">
    <source>
        <dbReference type="EMBL" id="MDY5133149.1"/>
    </source>
</evidence>
<dbReference type="GO" id="GO:0006281">
    <property type="term" value="P:DNA repair"/>
    <property type="evidence" value="ECO:0007669"/>
    <property type="project" value="UniProtKB-KW"/>
</dbReference>
<evidence type="ECO:0000256" key="10">
    <source>
        <dbReference type="ARBA" id="ARBA00035861"/>
    </source>
</evidence>
<dbReference type="Proteomes" id="UP001275049">
    <property type="component" value="Unassembled WGS sequence"/>
</dbReference>
<dbReference type="Pfam" id="PF00293">
    <property type="entry name" value="NUDIX"/>
    <property type="match status" value="1"/>
</dbReference>
<reference evidence="15 16" key="1">
    <citation type="submission" date="2023-10" db="EMBL/GenBank/DDBJ databases">
        <title>Whole Genome based description of the genera Actinobaculum and Actinotignum reveals a complex phylogenetic relationship within the species included in the genus Actinotignum.</title>
        <authorList>
            <person name="Jensen C.S."/>
            <person name="Dargis R."/>
            <person name="Kemp M."/>
            <person name="Christensen J.J."/>
        </authorList>
    </citation>
    <scope>NUCLEOTIDE SEQUENCE</scope>
    <source>
        <strain evidence="15">SLA_B511</strain>
        <strain evidence="14 16">SLA_B974</strain>
    </source>
</reference>
<comment type="cofactor">
    <cofactor evidence="1">
        <name>Mg(2+)</name>
        <dbReference type="ChEBI" id="CHEBI:18420"/>
    </cofactor>
</comment>
<evidence type="ECO:0000256" key="6">
    <source>
        <dbReference type="ARBA" id="ARBA00022763"/>
    </source>
</evidence>
<dbReference type="AlphaFoldDB" id="A0AAW9HVU9"/>
<dbReference type="CDD" id="cd03425">
    <property type="entry name" value="NUDIX_MutT_NudA_like"/>
    <property type="match status" value="1"/>
</dbReference>
<dbReference type="EMBL" id="JAWNGA010000008">
    <property type="protein sequence ID" value="MDY5133149.1"/>
    <property type="molecule type" value="Genomic_DNA"/>
</dbReference>
<evidence type="ECO:0000256" key="11">
    <source>
        <dbReference type="ARBA" id="ARBA00038905"/>
    </source>
</evidence>
<evidence type="ECO:0000313" key="16">
    <source>
        <dbReference type="Proteomes" id="UP001275049"/>
    </source>
</evidence>
<gene>
    <name evidence="15" type="ORF">R6G80_01695</name>
    <name evidence="14" type="ORF">R6G86_05260</name>
</gene>
<dbReference type="InterPro" id="IPR047127">
    <property type="entry name" value="MutT-like"/>
</dbReference>
<dbReference type="InterPro" id="IPR020476">
    <property type="entry name" value="Nudix_hydrolase"/>
</dbReference>
<evidence type="ECO:0000313" key="17">
    <source>
        <dbReference type="Proteomes" id="UP001281731"/>
    </source>
</evidence>
<evidence type="ECO:0000259" key="13">
    <source>
        <dbReference type="PROSITE" id="PS51462"/>
    </source>
</evidence>
<dbReference type="InterPro" id="IPR020084">
    <property type="entry name" value="NUDIX_hydrolase_CS"/>
</dbReference>
<dbReference type="Proteomes" id="UP001281731">
    <property type="component" value="Unassembled WGS sequence"/>
</dbReference>
<keyword evidence="9" id="KW-0234">DNA repair</keyword>
<dbReference type="EC" id="3.6.1.55" evidence="11"/>
<evidence type="ECO:0000256" key="2">
    <source>
        <dbReference type="ARBA" id="ARBA00005582"/>
    </source>
</evidence>
<name>A0AAW9HVU9_9ACTO</name>
<comment type="similarity">
    <text evidence="2 12">Belongs to the Nudix hydrolase family.</text>
</comment>
<organism evidence="15 17">
    <name type="scientific">Actinotignum urinale</name>
    <dbReference type="NCBI Taxonomy" id="190146"/>
    <lineage>
        <taxon>Bacteria</taxon>
        <taxon>Bacillati</taxon>
        <taxon>Actinomycetota</taxon>
        <taxon>Actinomycetes</taxon>
        <taxon>Actinomycetales</taxon>
        <taxon>Actinomycetaceae</taxon>
        <taxon>Actinotignum</taxon>
    </lineage>
</organism>